<dbReference type="RefSeq" id="WP_196206653.1">
    <property type="nucleotide sequence ID" value="NZ_JADPUN010000422.1"/>
</dbReference>
<gene>
    <name evidence="1" type="ORF">I0C86_40660</name>
</gene>
<name>A0ABS0H9P4_9ACTN</name>
<accession>A0ABS0H9P4</accession>
<organism evidence="1 2">
    <name type="scientific">Plantactinospora alkalitolerans</name>
    <dbReference type="NCBI Taxonomy" id="2789879"/>
    <lineage>
        <taxon>Bacteria</taxon>
        <taxon>Bacillati</taxon>
        <taxon>Actinomycetota</taxon>
        <taxon>Actinomycetes</taxon>
        <taxon>Micromonosporales</taxon>
        <taxon>Micromonosporaceae</taxon>
        <taxon>Plantactinospora</taxon>
    </lineage>
</organism>
<evidence type="ECO:0000313" key="1">
    <source>
        <dbReference type="EMBL" id="MBF9135193.1"/>
    </source>
</evidence>
<dbReference type="EMBL" id="JADPUN010000422">
    <property type="protein sequence ID" value="MBF9135193.1"/>
    <property type="molecule type" value="Genomic_DNA"/>
</dbReference>
<reference evidence="1 2" key="1">
    <citation type="submission" date="2020-11" db="EMBL/GenBank/DDBJ databases">
        <title>A novel isolate from a Black sea contaminated sediment with potential to produce alkanes: Plantactinospora alkalitolerans sp. nov.</title>
        <authorList>
            <person name="Carro L."/>
            <person name="Veyisoglu A."/>
            <person name="Guven K."/>
            <person name="Schumann P."/>
            <person name="Klenk H.-P."/>
            <person name="Sahin N."/>
        </authorList>
    </citation>
    <scope>NUCLEOTIDE SEQUENCE [LARGE SCALE GENOMIC DNA]</scope>
    <source>
        <strain evidence="1 2">S1510</strain>
    </source>
</reference>
<proteinExistence type="predicted"/>
<evidence type="ECO:0000313" key="2">
    <source>
        <dbReference type="Proteomes" id="UP000638560"/>
    </source>
</evidence>
<sequence length="104" mass="11203">MTDGDDRPLAGWAGRSVTFPVTFTDEGRRLLLGEDQSPHTRVAWRLAAPDGMRYGDEDAARLVGLRVAEVSIEMHGSSFEYGPGVIIGADVIENGAALWLAVDC</sequence>
<keyword evidence="2" id="KW-1185">Reference proteome</keyword>
<protein>
    <submittedName>
        <fullName evidence="1">Uncharacterized protein</fullName>
    </submittedName>
</protein>
<dbReference type="Proteomes" id="UP000638560">
    <property type="component" value="Unassembled WGS sequence"/>
</dbReference>
<comment type="caution">
    <text evidence="1">The sequence shown here is derived from an EMBL/GenBank/DDBJ whole genome shotgun (WGS) entry which is preliminary data.</text>
</comment>